<evidence type="ECO:0000256" key="1">
    <source>
        <dbReference type="ARBA" id="ARBA00012417"/>
    </source>
</evidence>
<evidence type="ECO:0000256" key="6">
    <source>
        <dbReference type="ARBA" id="ARBA00022932"/>
    </source>
</evidence>
<dbReference type="RefSeq" id="WP_200388109.1">
    <property type="nucleotide sequence ID" value="NZ_NRSD01000011.1"/>
</dbReference>
<evidence type="ECO:0000256" key="5">
    <source>
        <dbReference type="ARBA" id="ARBA00022705"/>
    </source>
</evidence>
<feature type="domain" description="DNA polymerase III delta subunit C-terminal" evidence="8">
    <location>
        <begin position="220"/>
        <end position="328"/>
    </location>
</feature>
<dbReference type="Gene3D" id="1.20.272.10">
    <property type="match status" value="1"/>
</dbReference>
<evidence type="ECO:0000256" key="3">
    <source>
        <dbReference type="ARBA" id="ARBA00022679"/>
    </source>
</evidence>
<dbReference type="InterPro" id="IPR050238">
    <property type="entry name" value="DNA_Rep/Repair_Clamp_Loader"/>
</dbReference>
<evidence type="ECO:0000259" key="8">
    <source>
        <dbReference type="Pfam" id="PF09115"/>
    </source>
</evidence>
<dbReference type="GO" id="GO:0009360">
    <property type="term" value="C:DNA polymerase III complex"/>
    <property type="evidence" value="ECO:0007669"/>
    <property type="project" value="InterPro"/>
</dbReference>
<dbReference type="AlphaFoldDB" id="A0A9X1B8Z1"/>
<dbReference type="Pfam" id="PF09115">
    <property type="entry name" value="DNApol3-delta_C"/>
    <property type="match status" value="1"/>
</dbReference>
<dbReference type="Pfam" id="PF13177">
    <property type="entry name" value="DNA_pol3_delta2"/>
    <property type="match status" value="1"/>
</dbReference>
<dbReference type="SUPFAM" id="SSF52540">
    <property type="entry name" value="P-loop containing nucleoside triphosphate hydrolases"/>
    <property type="match status" value="1"/>
</dbReference>
<evidence type="ECO:0000256" key="7">
    <source>
        <dbReference type="ARBA" id="ARBA00049244"/>
    </source>
</evidence>
<dbReference type="GO" id="GO:0006261">
    <property type="term" value="P:DNA-templated DNA replication"/>
    <property type="evidence" value="ECO:0007669"/>
    <property type="project" value="TreeGrafter"/>
</dbReference>
<evidence type="ECO:0000313" key="10">
    <source>
        <dbReference type="Proteomes" id="UP001138802"/>
    </source>
</evidence>
<dbReference type="PANTHER" id="PTHR11669">
    <property type="entry name" value="REPLICATION FACTOR C / DNA POLYMERASE III GAMMA-TAU SUBUNIT"/>
    <property type="match status" value="1"/>
</dbReference>
<dbReference type="EMBL" id="NRSD01000011">
    <property type="protein sequence ID" value="MBK1645302.1"/>
    <property type="molecule type" value="Genomic_DNA"/>
</dbReference>
<keyword evidence="4" id="KW-0548">Nucleotidyltransferase</keyword>
<dbReference type="GO" id="GO:0003677">
    <property type="term" value="F:DNA binding"/>
    <property type="evidence" value="ECO:0007669"/>
    <property type="project" value="InterPro"/>
</dbReference>
<dbReference type="Gene3D" id="3.40.50.300">
    <property type="entry name" value="P-loop containing nucleotide triphosphate hydrolases"/>
    <property type="match status" value="1"/>
</dbReference>
<dbReference type="InterPro" id="IPR015199">
    <property type="entry name" value="DNA_pol_III_delta_C"/>
</dbReference>
<evidence type="ECO:0000313" key="9">
    <source>
        <dbReference type="EMBL" id="MBK1645302.1"/>
    </source>
</evidence>
<dbReference type="InterPro" id="IPR027417">
    <property type="entry name" value="P-loop_NTPase"/>
</dbReference>
<keyword evidence="3" id="KW-0808">Transferase</keyword>
<comment type="catalytic activity">
    <reaction evidence="7">
        <text>DNA(n) + a 2'-deoxyribonucleoside 5'-triphosphate = DNA(n+1) + diphosphate</text>
        <dbReference type="Rhea" id="RHEA:22508"/>
        <dbReference type="Rhea" id="RHEA-COMP:17339"/>
        <dbReference type="Rhea" id="RHEA-COMP:17340"/>
        <dbReference type="ChEBI" id="CHEBI:33019"/>
        <dbReference type="ChEBI" id="CHEBI:61560"/>
        <dbReference type="ChEBI" id="CHEBI:173112"/>
        <dbReference type="EC" id="2.7.7.7"/>
    </reaction>
</comment>
<sequence>MTSDGCEGLPRDRALPWMTAQWQRLLASRQAGRLAHGLLVSGLPGLGKRHLVDLFARSLLCHTPTAAGFACQRCPDCVLVAAHNHPDLLRIGPDSEAKSSDISIDTVRALVDRGALTPSRGAWKVTILDPADHLTAAASNALLKTLEEPPGVALIVLVTEYPSRLPATIRSRCLQLKIPLPPSELALQWLVEQVEDGSAPLRLALAHGAPLRALASFDANLLQARRERLDGFFALLRGTRDPLGEAAAWQALGPPLALEWLAGWFTDLLRLKASECAPHLDNPDQRASFAALARTLDANAAHRVLQRTLRGRALVETRVNPQLTLEALAIACRGLGAAPHA</sequence>
<protein>
    <recommendedName>
        <fullName evidence="2">DNA polymerase III subunit delta'</fullName>
        <ecNumber evidence="1">2.7.7.7</ecNumber>
    </recommendedName>
</protein>
<reference evidence="9 10" key="1">
    <citation type="journal article" date="2020" name="Microorganisms">
        <title>Osmotic Adaptation and Compatible Solute Biosynthesis of Phototrophic Bacteria as Revealed from Genome Analyses.</title>
        <authorList>
            <person name="Imhoff J.F."/>
            <person name="Rahn T."/>
            <person name="Kunzel S."/>
            <person name="Keller A."/>
            <person name="Neulinger S.C."/>
        </authorList>
    </citation>
    <scope>NUCLEOTIDE SEQUENCE [LARGE SCALE GENOMIC DNA]</scope>
    <source>
        <strain evidence="9 10">DSM 21303</strain>
    </source>
</reference>
<evidence type="ECO:0000256" key="4">
    <source>
        <dbReference type="ARBA" id="ARBA00022695"/>
    </source>
</evidence>
<keyword evidence="10" id="KW-1185">Reference proteome</keyword>
<dbReference type="PANTHER" id="PTHR11669:SF8">
    <property type="entry name" value="DNA POLYMERASE III SUBUNIT DELTA"/>
    <property type="match status" value="1"/>
</dbReference>
<name>A0A9X1B8Z1_9GAMM</name>
<comment type="caution">
    <text evidence="9">The sequence shown here is derived from an EMBL/GenBank/DDBJ whole genome shotgun (WGS) entry which is preliminary data.</text>
</comment>
<dbReference type="EC" id="2.7.7.7" evidence="1"/>
<proteinExistence type="predicted"/>
<keyword evidence="6" id="KW-0239">DNA-directed DNA polymerase</keyword>
<organism evidence="9 10">
    <name type="scientific">Thiocapsa imhoffii</name>
    <dbReference type="NCBI Taxonomy" id="382777"/>
    <lineage>
        <taxon>Bacteria</taxon>
        <taxon>Pseudomonadati</taxon>
        <taxon>Pseudomonadota</taxon>
        <taxon>Gammaproteobacteria</taxon>
        <taxon>Chromatiales</taxon>
        <taxon>Chromatiaceae</taxon>
        <taxon>Thiocapsa</taxon>
    </lineage>
</organism>
<dbReference type="GO" id="GO:0003887">
    <property type="term" value="F:DNA-directed DNA polymerase activity"/>
    <property type="evidence" value="ECO:0007669"/>
    <property type="project" value="UniProtKB-KW"/>
</dbReference>
<accession>A0A9X1B8Z1</accession>
<evidence type="ECO:0000256" key="2">
    <source>
        <dbReference type="ARBA" id="ARBA00014363"/>
    </source>
</evidence>
<gene>
    <name evidence="9" type="ORF">CKO25_11755</name>
</gene>
<keyword evidence="5" id="KW-0235">DNA replication</keyword>
<dbReference type="Proteomes" id="UP001138802">
    <property type="component" value="Unassembled WGS sequence"/>
</dbReference>